<dbReference type="AlphaFoldDB" id="A0A0E9W9U9"/>
<evidence type="ECO:0000313" key="1">
    <source>
        <dbReference type="EMBL" id="JAH87081.1"/>
    </source>
</evidence>
<sequence length="98" mass="10708">MLLVEKPDGLGEKTVCESGSPCRDAPVASTRRQQREQTIAWVAVVFYDFLCCPKASCVVDALYGGEVAANDSSIGQWIVYIRLCCLPWTCCLSDMGVL</sequence>
<protein>
    <submittedName>
        <fullName evidence="1">Uncharacterized protein</fullName>
    </submittedName>
</protein>
<proteinExistence type="predicted"/>
<organism evidence="1">
    <name type="scientific">Anguilla anguilla</name>
    <name type="common">European freshwater eel</name>
    <name type="synonym">Muraena anguilla</name>
    <dbReference type="NCBI Taxonomy" id="7936"/>
    <lineage>
        <taxon>Eukaryota</taxon>
        <taxon>Metazoa</taxon>
        <taxon>Chordata</taxon>
        <taxon>Craniata</taxon>
        <taxon>Vertebrata</taxon>
        <taxon>Euteleostomi</taxon>
        <taxon>Actinopterygii</taxon>
        <taxon>Neopterygii</taxon>
        <taxon>Teleostei</taxon>
        <taxon>Anguilliformes</taxon>
        <taxon>Anguillidae</taxon>
        <taxon>Anguilla</taxon>
    </lineage>
</organism>
<name>A0A0E9W9U9_ANGAN</name>
<reference evidence="1" key="1">
    <citation type="submission" date="2014-11" db="EMBL/GenBank/DDBJ databases">
        <authorList>
            <person name="Amaro Gonzalez C."/>
        </authorList>
    </citation>
    <scope>NUCLEOTIDE SEQUENCE</scope>
</reference>
<reference evidence="1" key="2">
    <citation type="journal article" date="2015" name="Fish Shellfish Immunol.">
        <title>Early steps in the European eel (Anguilla anguilla)-Vibrio vulnificus interaction in the gills: Role of the RtxA13 toxin.</title>
        <authorList>
            <person name="Callol A."/>
            <person name="Pajuelo D."/>
            <person name="Ebbesson L."/>
            <person name="Teles M."/>
            <person name="MacKenzie S."/>
            <person name="Amaro C."/>
        </authorList>
    </citation>
    <scope>NUCLEOTIDE SEQUENCE</scope>
</reference>
<accession>A0A0E9W9U9</accession>
<dbReference type="EMBL" id="GBXM01021496">
    <property type="protein sequence ID" value="JAH87081.1"/>
    <property type="molecule type" value="Transcribed_RNA"/>
</dbReference>